<organism evidence="2 3">
    <name type="scientific">Daphnia galeata</name>
    <dbReference type="NCBI Taxonomy" id="27404"/>
    <lineage>
        <taxon>Eukaryota</taxon>
        <taxon>Metazoa</taxon>
        <taxon>Ecdysozoa</taxon>
        <taxon>Arthropoda</taxon>
        <taxon>Crustacea</taxon>
        <taxon>Branchiopoda</taxon>
        <taxon>Diplostraca</taxon>
        <taxon>Cladocera</taxon>
        <taxon>Anomopoda</taxon>
        <taxon>Daphniidae</taxon>
        <taxon>Daphnia</taxon>
    </lineage>
</organism>
<evidence type="ECO:0000256" key="1">
    <source>
        <dbReference type="SAM" id="MobiDB-lite"/>
    </source>
</evidence>
<accession>A0A8J2S5E5</accession>
<feature type="compositionally biased region" description="Basic and acidic residues" evidence="1">
    <location>
        <begin position="27"/>
        <end position="47"/>
    </location>
</feature>
<feature type="region of interest" description="Disordered" evidence="1">
    <location>
        <begin position="1"/>
        <end position="78"/>
    </location>
</feature>
<gene>
    <name evidence="2" type="ORF">DGAL_LOCUS17256</name>
</gene>
<dbReference type="EMBL" id="CAKKLH010000338">
    <property type="protein sequence ID" value="CAH0113364.1"/>
    <property type="molecule type" value="Genomic_DNA"/>
</dbReference>
<dbReference type="AlphaFoldDB" id="A0A8J2S5E5"/>
<protein>
    <submittedName>
        <fullName evidence="2">Uncharacterized protein</fullName>
    </submittedName>
</protein>
<sequence length="78" mass="8758">MDFNEDTLSDSADNRRGKRREFAPLTLDRRSASLPDNRNRIGRRVETPFKSGDSAVSSSRASRSNDWKELTGLTSSDP</sequence>
<comment type="caution">
    <text evidence="2">The sequence shown here is derived from an EMBL/GenBank/DDBJ whole genome shotgun (WGS) entry which is preliminary data.</text>
</comment>
<keyword evidence="3" id="KW-1185">Reference proteome</keyword>
<evidence type="ECO:0000313" key="2">
    <source>
        <dbReference type="EMBL" id="CAH0113364.1"/>
    </source>
</evidence>
<dbReference type="Proteomes" id="UP000789390">
    <property type="component" value="Unassembled WGS sequence"/>
</dbReference>
<proteinExistence type="predicted"/>
<name>A0A8J2S5E5_9CRUS</name>
<reference evidence="2" key="1">
    <citation type="submission" date="2021-11" db="EMBL/GenBank/DDBJ databases">
        <authorList>
            <person name="Schell T."/>
        </authorList>
    </citation>
    <scope>NUCLEOTIDE SEQUENCE</scope>
    <source>
        <strain evidence="2">M5</strain>
    </source>
</reference>
<evidence type="ECO:0000313" key="3">
    <source>
        <dbReference type="Proteomes" id="UP000789390"/>
    </source>
</evidence>